<dbReference type="Proteomes" id="UP001600165">
    <property type="component" value="Unassembled WGS sequence"/>
</dbReference>
<gene>
    <name evidence="1" type="ORF">ACFVKH_17310</name>
</gene>
<comment type="caution">
    <text evidence="1">The sequence shown here is derived from an EMBL/GenBank/DDBJ whole genome shotgun (WGS) entry which is preliminary data.</text>
</comment>
<protein>
    <submittedName>
        <fullName evidence="1">Uncharacterized protein</fullName>
    </submittedName>
</protein>
<proteinExistence type="predicted"/>
<reference evidence="1 2" key="1">
    <citation type="submission" date="2024-10" db="EMBL/GenBank/DDBJ databases">
        <authorList>
            <person name="Ratan Roy A."/>
            <person name="Morales Sandoval P.H."/>
            <person name="De Los Santos Villalobos S."/>
            <person name="Chakraborty S."/>
            <person name="Mukherjee J."/>
        </authorList>
    </citation>
    <scope>NUCLEOTIDE SEQUENCE [LARGE SCALE GENOMIC DNA]</scope>
    <source>
        <strain evidence="1 2">S1</strain>
    </source>
</reference>
<dbReference type="RefSeq" id="WP_377967378.1">
    <property type="nucleotide sequence ID" value="NZ_JBHZOL010000098.1"/>
</dbReference>
<organism evidence="1 2">
    <name type="scientific">Almyronema epifaneia S1</name>
    <dbReference type="NCBI Taxonomy" id="2991925"/>
    <lineage>
        <taxon>Bacteria</taxon>
        <taxon>Bacillati</taxon>
        <taxon>Cyanobacteriota</taxon>
        <taxon>Cyanophyceae</taxon>
        <taxon>Nodosilineales</taxon>
        <taxon>Nodosilineaceae</taxon>
        <taxon>Almyronema</taxon>
        <taxon>Almyronema epifaneia</taxon>
    </lineage>
</organism>
<keyword evidence="2" id="KW-1185">Reference proteome</keyword>
<dbReference type="EMBL" id="JBHZOL010000098">
    <property type="protein sequence ID" value="MFE4108045.1"/>
    <property type="molecule type" value="Genomic_DNA"/>
</dbReference>
<evidence type="ECO:0000313" key="2">
    <source>
        <dbReference type="Proteomes" id="UP001600165"/>
    </source>
</evidence>
<name>A0ABW6IKD0_9CYAN</name>
<accession>A0ABW6IKD0</accession>
<sequence>MDVGNYTQNSIGLVAGSKHNRTVPLTRSQLVSESTAPRCNDPIAHQSVNQNLEAEEILTQLNNDKFWVVNSRRRNGIIVVKQFHAEFAGPGAAVGGSFDLGCQKIIPLGNLSLIPPESHEEQQKALRIRLQWIRLTQNFTDKPVPAERARMILEQFKSYFDAEMVNQVPDEAFALLVGVLPYTIRLARTLS</sequence>
<evidence type="ECO:0000313" key="1">
    <source>
        <dbReference type="EMBL" id="MFE4108045.1"/>
    </source>
</evidence>